<accession>A0A0R2LRZ1</accession>
<keyword evidence="1" id="KW-0472">Membrane</keyword>
<protein>
    <submittedName>
        <fullName evidence="2">Uncharacterized protein</fullName>
    </submittedName>
</protein>
<dbReference type="Pfam" id="PF19388">
    <property type="entry name" value="DUF5963"/>
    <property type="match status" value="1"/>
</dbReference>
<dbReference type="PATRIC" id="fig|616990.3.peg.1462"/>
<dbReference type="Proteomes" id="UP000051906">
    <property type="component" value="Unassembled WGS sequence"/>
</dbReference>
<evidence type="ECO:0000313" key="3">
    <source>
        <dbReference type="Proteomes" id="UP000051906"/>
    </source>
</evidence>
<dbReference type="EMBL" id="JQCA01000035">
    <property type="protein sequence ID" value="KRO04446.1"/>
    <property type="molecule type" value="Genomic_DNA"/>
</dbReference>
<proteinExistence type="predicted"/>
<evidence type="ECO:0000256" key="1">
    <source>
        <dbReference type="SAM" id="Phobius"/>
    </source>
</evidence>
<organism evidence="2 3">
    <name type="scientific">Levilactobacillus paucivorans</name>
    <dbReference type="NCBI Taxonomy" id="616990"/>
    <lineage>
        <taxon>Bacteria</taxon>
        <taxon>Bacillati</taxon>
        <taxon>Bacillota</taxon>
        <taxon>Bacilli</taxon>
        <taxon>Lactobacillales</taxon>
        <taxon>Lactobacillaceae</taxon>
        <taxon>Levilactobacillus</taxon>
    </lineage>
</organism>
<sequence>MVIFLGYATFYATGRSELTLRLGHLAFYRISRATTNVTGQTLNPGMGMTWLGTIIIIAGIIIESHRVHDRSV</sequence>
<keyword evidence="1" id="KW-1133">Transmembrane helix</keyword>
<gene>
    <name evidence="2" type="ORF">IV54_GL001370</name>
</gene>
<dbReference type="AlphaFoldDB" id="A0A0R2LRZ1"/>
<feature type="transmembrane region" description="Helical" evidence="1">
    <location>
        <begin position="45"/>
        <end position="62"/>
    </location>
</feature>
<comment type="caution">
    <text evidence="2">The sequence shown here is derived from an EMBL/GenBank/DDBJ whole genome shotgun (WGS) entry which is preliminary data.</text>
</comment>
<keyword evidence="3" id="KW-1185">Reference proteome</keyword>
<evidence type="ECO:0000313" key="2">
    <source>
        <dbReference type="EMBL" id="KRO04446.1"/>
    </source>
</evidence>
<dbReference type="InterPro" id="IPR046007">
    <property type="entry name" value="DUF5963"/>
</dbReference>
<dbReference type="NCBIfam" id="NF033904">
    <property type="entry name" value="LlsX_fam"/>
    <property type="match status" value="1"/>
</dbReference>
<name>A0A0R2LRZ1_9LACO</name>
<reference evidence="2 3" key="1">
    <citation type="journal article" date="2015" name="Genome Announc.">
        <title>Expanding the biotechnology potential of lactobacilli through comparative genomics of 213 strains and associated genera.</title>
        <authorList>
            <person name="Sun Z."/>
            <person name="Harris H.M."/>
            <person name="McCann A."/>
            <person name="Guo C."/>
            <person name="Argimon S."/>
            <person name="Zhang W."/>
            <person name="Yang X."/>
            <person name="Jeffery I.B."/>
            <person name="Cooney J.C."/>
            <person name="Kagawa T.F."/>
            <person name="Liu W."/>
            <person name="Song Y."/>
            <person name="Salvetti E."/>
            <person name="Wrobel A."/>
            <person name="Rasinkangas P."/>
            <person name="Parkhill J."/>
            <person name="Rea M.C."/>
            <person name="O'Sullivan O."/>
            <person name="Ritari J."/>
            <person name="Douillard F.P."/>
            <person name="Paul Ross R."/>
            <person name="Yang R."/>
            <person name="Briner A.E."/>
            <person name="Felis G.E."/>
            <person name="de Vos W.M."/>
            <person name="Barrangou R."/>
            <person name="Klaenhammer T.R."/>
            <person name="Caufield P.W."/>
            <person name="Cui Y."/>
            <person name="Zhang H."/>
            <person name="O'Toole P.W."/>
        </authorList>
    </citation>
    <scope>NUCLEOTIDE SEQUENCE [LARGE SCALE GENOMIC DNA]</scope>
    <source>
        <strain evidence="2 3">DSM 22467</strain>
    </source>
</reference>
<keyword evidence="1" id="KW-0812">Transmembrane</keyword>